<protein>
    <submittedName>
        <fullName evidence="2">Tripartite tricarboxylate transporter substrate binding protein</fullName>
    </submittedName>
</protein>
<dbReference type="EMBL" id="JAGIZA010000017">
    <property type="protein sequence ID" value="MBP0495432.1"/>
    <property type="molecule type" value="Genomic_DNA"/>
</dbReference>
<evidence type="ECO:0000256" key="1">
    <source>
        <dbReference type="ARBA" id="ARBA00006987"/>
    </source>
</evidence>
<accession>A0A940S9R5</accession>
<dbReference type="Proteomes" id="UP000677537">
    <property type="component" value="Unassembled WGS sequence"/>
</dbReference>
<sequence>MTSRRGVMAAIGGALATATVRGASAQGAGWKPDRPLRVIVTFPPGGVMDISGRLGADLLGRALGQTVVVENRAGAGGNVGTLAALNADADGYTVLLGSMAILGVNPVLYPRGGVDAAKDFVPLGTIGEVANILSVLPGKVKATNLKDFIAEAKQRPMMYGSVGNGSSSHLAAATFLKMAGVEATHVPYRGSAPLVAAMLSGEIDFGFDTTATSTPHIRSGAFRALAASTTRRASALPEVPTFAEAGLPGYDVGLWTGFFVRRSTPAPVVAALRQAMARGRTPEFEERLKAAFVDPLVVPEADLVRWTDESASRWQAVSRELGLQAD</sequence>
<dbReference type="SUPFAM" id="SSF53850">
    <property type="entry name" value="Periplasmic binding protein-like II"/>
    <property type="match status" value="1"/>
</dbReference>
<dbReference type="PANTHER" id="PTHR42928:SF5">
    <property type="entry name" value="BLR1237 PROTEIN"/>
    <property type="match status" value="1"/>
</dbReference>
<dbReference type="Gene3D" id="3.40.190.10">
    <property type="entry name" value="Periplasmic binding protein-like II"/>
    <property type="match status" value="1"/>
</dbReference>
<keyword evidence="3" id="KW-1185">Reference proteome</keyword>
<dbReference type="PANTHER" id="PTHR42928">
    <property type="entry name" value="TRICARBOXYLATE-BINDING PROTEIN"/>
    <property type="match status" value="1"/>
</dbReference>
<dbReference type="InterPro" id="IPR042100">
    <property type="entry name" value="Bug_dom1"/>
</dbReference>
<comment type="caution">
    <text evidence="2">The sequence shown here is derived from an EMBL/GenBank/DDBJ whole genome shotgun (WGS) entry which is preliminary data.</text>
</comment>
<evidence type="ECO:0000313" key="3">
    <source>
        <dbReference type="Proteomes" id="UP000677537"/>
    </source>
</evidence>
<dbReference type="PIRSF" id="PIRSF017082">
    <property type="entry name" value="YflP"/>
    <property type="match status" value="1"/>
</dbReference>
<evidence type="ECO:0000313" key="2">
    <source>
        <dbReference type="EMBL" id="MBP0495432.1"/>
    </source>
</evidence>
<dbReference type="InterPro" id="IPR005064">
    <property type="entry name" value="BUG"/>
</dbReference>
<name>A0A940S9R5_9PROT</name>
<reference evidence="2" key="1">
    <citation type="submission" date="2021-03" db="EMBL/GenBank/DDBJ databases">
        <authorList>
            <person name="So Y."/>
        </authorList>
    </citation>
    <scope>NUCLEOTIDE SEQUENCE</scope>
    <source>
        <strain evidence="2">SG15</strain>
    </source>
</reference>
<dbReference type="InterPro" id="IPR006311">
    <property type="entry name" value="TAT_signal"/>
</dbReference>
<gene>
    <name evidence="2" type="ORF">J5Y10_21790</name>
</gene>
<dbReference type="AlphaFoldDB" id="A0A940S9R5"/>
<comment type="similarity">
    <text evidence="1">Belongs to the UPF0065 (bug) family.</text>
</comment>
<dbReference type="RefSeq" id="WP_209376232.1">
    <property type="nucleotide sequence ID" value="NZ_JAGIZA010000017.1"/>
</dbReference>
<organism evidence="2 3">
    <name type="scientific">Roseomonas indoligenes</name>
    <dbReference type="NCBI Taxonomy" id="2820811"/>
    <lineage>
        <taxon>Bacteria</taxon>
        <taxon>Pseudomonadati</taxon>
        <taxon>Pseudomonadota</taxon>
        <taxon>Alphaproteobacteria</taxon>
        <taxon>Acetobacterales</taxon>
        <taxon>Roseomonadaceae</taxon>
        <taxon>Roseomonas</taxon>
    </lineage>
</organism>
<dbReference type="CDD" id="cd07012">
    <property type="entry name" value="PBP2_Bug_TTT"/>
    <property type="match status" value="1"/>
</dbReference>
<dbReference type="Pfam" id="PF03401">
    <property type="entry name" value="TctC"/>
    <property type="match status" value="1"/>
</dbReference>
<dbReference type="PROSITE" id="PS51318">
    <property type="entry name" value="TAT"/>
    <property type="match status" value="1"/>
</dbReference>
<proteinExistence type="inferred from homology"/>
<dbReference type="Gene3D" id="3.40.190.150">
    <property type="entry name" value="Bordetella uptake gene, domain 1"/>
    <property type="match status" value="1"/>
</dbReference>